<dbReference type="InterPro" id="IPR002495">
    <property type="entry name" value="Glyco_trans_8"/>
</dbReference>
<evidence type="ECO:0000256" key="4">
    <source>
        <dbReference type="ARBA" id="ARBA00022676"/>
    </source>
</evidence>
<keyword evidence="8 12" id="KW-1133">Transmembrane helix</keyword>
<dbReference type="InterPro" id="IPR044566">
    <property type="entry name" value="RMV1-like"/>
</dbReference>
<feature type="transmembrane region" description="Helical" evidence="12">
    <location>
        <begin position="216"/>
        <end position="240"/>
    </location>
</feature>
<keyword evidence="2" id="KW-0813">Transport</keyword>
<reference evidence="13 14" key="1">
    <citation type="journal article" date="2019" name="G3 (Bethesda)">
        <title>Sequencing of a Wild Apple (Malus baccata) Genome Unravels the Differences Between Cultivated and Wild Apple Species Regarding Disease Resistance and Cold Tolerance.</title>
        <authorList>
            <person name="Chen X."/>
        </authorList>
    </citation>
    <scope>NUCLEOTIDE SEQUENCE [LARGE SCALE GENOMIC DNA]</scope>
    <source>
        <strain evidence="14">cv. Shandingzi</strain>
        <tissue evidence="13">Leaves</tissue>
    </source>
</reference>
<evidence type="ECO:0000256" key="8">
    <source>
        <dbReference type="ARBA" id="ARBA00022989"/>
    </source>
</evidence>
<keyword evidence="5" id="KW-0808">Transferase</keyword>
<dbReference type="Pfam" id="PF01501">
    <property type="entry name" value="Glyco_transf_8"/>
    <property type="match status" value="1"/>
</dbReference>
<dbReference type="STRING" id="106549.A0A540KM31"/>
<organism evidence="13 14">
    <name type="scientific">Malus baccata</name>
    <name type="common">Siberian crab apple</name>
    <name type="synonym">Pyrus baccata</name>
    <dbReference type="NCBI Taxonomy" id="106549"/>
    <lineage>
        <taxon>Eukaryota</taxon>
        <taxon>Viridiplantae</taxon>
        <taxon>Streptophyta</taxon>
        <taxon>Embryophyta</taxon>
        <taxon>Tracheophyta</taxon>
        <taxon>Spermatophyta</taxon>
        <taxon>Magnoliopsida</taxon>
        <taxon>eudicotyledons</taxon>
        <taxon>Gunneridae</taxon>
        <taxon>Pentapetalae</taxon>
        <taxon>rosids</taxon>
        <taxon>fabids</taxon>
        <taxon>Rosales</taxon>
        <taxon>Rosaceae</taxon>
        <taxon>Amygdaloideae</taxon>
        <taxon>Maleae</taxon>
        <taxon>Malus</taxon>
    </lineage>
</organism>
<dbReference type="Proteomes" id="UP000315295">
    <property type="component" value="Unassembled WGS sequence"/>
</dbReference>
<protein>
    <recommendedName>
        <fullName evidence="11">Hexosyltransferase</fullName>
        <ecNumber evidence="11">2.4.1.-</ecNumber>
    </recommendedName>
</protein>
<dbReference type="Gene3D" id="1.20.1740.10">
    <property type="entry name" value="Amino acid/polyamine transporter I"/>
    <property type="match status" value="1"/>
</dbReference>
<dbReference type="InterPro" id="IPR029044">
    <property type="entry name" value="Nucleotide-diphossugar_trans"/>
</dbReference>
<evidence type="ECO:0000256" key="5">
    <source>
        <dbReference type="ARBA" id="ARBA00022679"/>
    </source>
</evidence>
<gene>
    <name evidence="13" type="ORF">C1H46_039197</name>
</gene>
<dbReference type="InterPro" id="IPR002293">
    <property type="entry name" value="AA/rel_permease1"/>
</dbReference>
<comment type="similarity">
    <text evidence="11">Belongs to the glycosyltransferase 8 family.</text>
</comment>
<keyword evidence="14" id="KW-1185">Reference proteome</keyword>
<accession>A0A540KM31</accession>
<dbReference type="GO" id="GO:0015293">
    <property type="term" value="F:symporter activity"/>
    <property type="evidence" value="ECO:0007669"/>
    <property type="project" value="UniProtKB-KW"/>
</dbReference>
<dbReference type="AlphaFoldDB" id="A0A540KM31"/>
<evidence type="ECO:0000256" key="6">
    <source>
        <dbReference type="ARBA" id="ARBA00022692"/>
    </source>
</evidence>
<evidence type="ECO:0000256" key="7">
    <source>
        <dbReference type="ARBA" id="ARBA00022847"/>
    </source>
</evidence>
<sequence>MKRLKVPAAEHSPSPYNTSSAFIRESDPRCLLMPVIVSDRDTSVGQLGDLHLLQLATRSPGDVSGLISTSIRSALDCPLNYARSYLTELLPFCVCRVVYLNSNLILIDDIAKLSATPLGGGAVLAAPEYCKANFTSYFTFAFWSNPSLSLTFADHHTCYFNTNSKVKPSRWLVINLRNVDWNLYLNTLFWNLNYWDSISTLVGEVENPKKTLPKALFYALILVVLGYFFSLLMGTGAVPLDCELWTNGYFSDIAKIIGGFWLRWWIQGAAAVSNMGMVVAEMSSDSFQLLGMAEQGMLPKFFASKRL</sequence>
<evidence type="ECO:0000313" key="14">
    <source>
        <dbReference type="Proteomes" id="UP000315295"/>
    </source>
</evidence>
<name>A0A540KM31_MALBA</name>
<keyword evidence="3" id="KW-1003">Cell membrane</keyword>
<evidence type="ECO:0000313" key="13">
    <source>
        <dbReference type="EMBL" id="TQD75278.1"/>
    </source>
</evidence>
<keyword evidence="6 12" id="KW-0812">Transmembrane</keyword>
<evidence type="ECO:0000256" key="1">
    <source>
        <dbReference type="ARBA" id="ARBA00004651"/>
    </source>
</evidence>
<keyword evidence="4" id="KW-0328">Glycosyltransferase</keyword>
<evidence type="ECO:0000256" key="9">
    <source>
        <dbReference type="ARBA" id="ARBA00023136"/>
    </source>
</evidence>
<dbReference type="GO" id="GO:0015203">
    <property type="term" value="F:polyamine transmembrane transporter activity"/>
    <property type="evidence" value="ECO:0007669"/>
    <property type="project" value="UniProtKB-ARBA"/>
</dbReference>
<evidence type="ECO:0000256" key="12">
    <source>
        <dbReference type="SAM" id="Phobius"/>
    </source>
</evidence>
<comment type="caution">
    <text evidence="13">The sequence shown here is derived from an EMBL/GenBank/DDBJ whole genome shotgun (WGS) entry which is preliminary data.</text>
</comment>
<dbReference type="GO" id="GO:0005886">
    <property type="term" value="C:plasma membrane"/>
    <property type="evidence" value="ECO:0007669"/>
    <property type="project" value="UniProtKB-SubCell"/>
</dbReference>
<dbReference type="EMBL" id="VIEB01001114">
    <property type="protein sequence ID" value="TQD75278.1"/>
    <property type="molecule type" value="Genomic_DNA"/>
</dbReference>
<proteinExistence type="inferred from homology"/>
<evidence type="ECO:0000256" key="11">
    <source>
        <dbReference type="RuleBase" id="RU362027"/>
    </source>
</evidence>
<dbReference type="GO" id="GO:0016757">
    <property type="term" value="F:glycosyltransferase activity"/>
    <property type="evidence" value="ECO:0007669"/>
    <property type="project" value="UniProtKB-KW"/>
</dbReference>
<dbReference type="PANTHER" id="PTHR45826:SF2">
    <property type="entry name" value="AMINO ACID TRANSPORTER"/>
    <property type="match status" value="1"/>
</dbReference>
<comment type="similarity">
    <text evidence="10">Belongs to the amino acid-polyamine-organocation (APC) superfamily. Polyamine:cation symporter (PHS) (TC 2.A.3.12) family.</text>
</comment>
<evidence type="ECO:0000256" key="2">
    <source>
        <dbReference type="ARBA" id="ARBA00022448"/>
    </source>
</evidence>
<keyword evidence="9 12" id="KW-0472">Membrane</keyword>
<evidence type="ECO:0000256" key="10">
    <source>
        <dbReference type="ARBA" id="ARBA00024041"/>
    </source>
</evidence>
<comment type="subcellular location">
    <subcellularLocation>
        <location evidence="1">Cell membrane</location>
        <topology evidence="1">Multi-pass membrane protein</topology>
    </subcellularLocation>
</comment>
<dbReference type="PANTHER" id="PTHR45826">
    <property type="entry name" value="POLYAMINE TRANSPORTER PUT1"/>
    <property type="match status" value="1"/>
</dbReference>
<keyword evidence="7" id="KW-0769">Symport</keyword>
<dbReference type="Pfam" id="PF13520">
    <property type="entry name" value="AA_permease_2"/>
    <property type="match status" value="1"/>
</dbReference>
<dbReference type="SUPFAM" id="SSF53448">
    <property type="entry name" value="Nucleotide-diphospho-sugar transferases"/>
    <property type="match status" value="1"/>
</dbReference>
<evidence type="ECO:0000256" key="3">
    <source>
        <dbReference type="ARBA" id="ARBA00022475"/>
    </source>
</evidence>
<dbReference type="EC" id="2.4.1.-" evidence="11"/>